<feature type="region of interest" description="Disordered" evidence="1">
    <location>
        <begin position="213"/>
        <end position="251"/>
    </location>
</feature>
<dbReference type="Proteomes" id="UP001275084">
    <property type="component" value="Unassembled WGS sequence"/>
</dbReference>
<accession>A0AAJ0HMA0</accession>
<evidence type="ECO:0000313" key="3">
    <source>
        <dbReference type="Proteomes" id="UP001275084"/>
    </source>
</evidence>
<feature type="region of interest" description="Disordered" evidence="1">
    <location>
        <begin position="31"/>
        <end position="56"/>
    </location>
</feature>
<dbReference type="EMBL" id="JAUIQD010000003">
    <property type="protein sequence ID" value="KAK3357369.1"/>
    <property type="molecule type" value="Genomic_DNA"/>
</dbReference>
<name>A0AAJ0HMA0_9PEZI</name>
<dbReference type="AlphaFoldDB" id="A0AAJ0HMA0"/>
<gene>
    <name evidence="2" type="ORF">B0T25DRAFT_156087</name>
</gene>
<reference evidence="2" key="1">
    <citation type="journal article" date="2023" name="Mol. Phylogenet. Evol.">
        <title>Genome-scale phylogeny and comparative genomics of the fungal order Sordariales.</title>
        <authorList>
            <person name="Hensen N."/>
            <person name="Bonometti L."/>
            <person name="Westerberg I."/>
            <person name="Brannstrom I.O."/>
            <person name="Guillou S."/>
            <person name="Cros-Aarteil S."/>
            <person name="Calhoun S."/>
            <person name="Haridas S."/>
            <person name="Kuo A."/>
            <person name="Mondo S."/>
            <person name="Pangilinan J."/>
            <person name="Riley R."/>
            <person name="LaButti K."/>
            <person name="Andreopoulos B."/>
            <person name="Lipzen A."/>
            <person name="Chen C."/>
            <person name="Yan M."/>
            <person name="Daum C."/>
            <person name="Ng V."/>
            <person name="Clum A."/>
            <person name="Steindorff A."/>
            <person name="Ohm R.A."/>
            <person name="Martin F."/>
            <person name="Silar P."/>
            <person name="Natvig D.O."/>
            <person name="Lalanne C."/>
            <person name="Gautier V."/>
            <person name="Ament-Velasquez S.L."/>
            <person name="Kruys A."/>
            <person name="Hutchinson M.I."/>
            <person name="Powell A.J."/>
            <person name="Barry K."/>
            <person name="Miller A.N."/>
            <person name="Grigoriev I.V."/>
            <person name="Debuchy R."/>
            <person name="Gladieux P."/>
            <person name="Hiltunen Thoren M."/>
            <person name="Johannesson H."/>
        </authorList>
    </citation>
    <scope>NUCLEOTIDE SEQUENCE</scope>
    <source>
        <strain evidence="2">CBS 955.72</strain>
    </source>
</reference>
<keyword evidence="3" id="KW-1185">Reference proteome</keyword>
<protein>
    <submittedName>
        <fullName evidence="2">Uncharacterized protein</fullName>
    </submittedName>
</protein>
<feature type="region of interest" description="Disordered" evidence="1">
    <location>
        <begin position="118"/>
        <end position="150"/>
    </location>
</feature>
<proteinExistence type="predicted"/>
<organism evidence="2 3">
    <name type="scientific">Lasiosphaeria hispida</name>
    <dbReference type="NCBI Taxonomy" id="260671"/>
    <lineage>
        <taxon>Eukaryota</taxon>
        <taxon>Fungi</taxon>
        <taxon>Dikarya</taxon>
        <taxon>Ascomycota</taxon>
        <taxon>Pezizomycotina</taxon>
        <taxon>Sordariomycetes</taxon>
        <taxon>Sordariomycetidae</taxon>
        <taxon>Sordariales</taxon>
        <taxon>Lasiosphaeriaceae</taxon>
        <taxon>Lasiosphaeria</taxon>
    </lineage>
</organism>
<evidence type="ECO:0000313" key="2">
    <source>
        <dbReference type="EMBL" id="KAK3357369.1"/>
    </source>
</evidence>
<comment type="caution">
    <text evidence="2">The sequence shown here is derived from an EMBL/GenBank/DDBJ whole genome shotgun (WGS) entry which is preliminary data.</text>
</comment>
<sequence length="251" mass="27295">MAPKGREEEGRGRELAIRGCGVSLQRVGERVRRRFRRSRSDTSSPSNDMTLDGGFSAPEPMAEFETQWPATCQCPSCFGSELPNGTFGNGCLTQLNPHQQTFQELAFSNCRMHFGENGSRNSSDVNPFHAPSDRRTLGSSSHNEDQQPQPPLKRRFLCVCERVLPRHESCPGARYRDTEPDGTDGCAWEAQPPPGEGQDVDIALVGGAVCKVCDPGGQDEQGGSSGGDEGRQHLAAPCPHRRADGRLVSNT</sequence>
<feature type="region of interest" description="Disordered" evidence="1">
    <location>
        <begin position="171"/>
        <end position="197"/>
    </location>
</feature>
<evidence type="ECO:0000256" key="1">
    <source>
        <dbReference type="SAM" id="MobiDB-lite"/>
    </source>
</evidence>
<reference evidence="2" key="2">
    <citation type="submission" date="2023-06" db="EMBL/GenBank/DDBJ databases">
        <authorList>
            <consortium name="Lawrence Berkeley National Laboratory"/>
            <person name="Haridas S."/>
            <person name="Hensen N."/>
            <person name="Bonometti L."/>
            <person name="Westerberg I."/>
            <person name="Brannstrom I.O."/>
            <person name="Guillou S."/>
            <person name="Cros-Aarteil S."/>
            <person name="Calhoun S."/>
            <person name="Kuo A."/>
            <person name="Mondo S."/>
            <person name="Pangilinan J."/>
            <person name="Riley R."/>
            <person name="Labutti K."/>
            <person name="Andreopoulos B."/>
            <person name="Lipzen A."/>
            <person name="Chen C."/>
            <person name="Yanf M."/>
            <person name="Daum C."/>
            <person name="Ng V."/>
            <person name="Clum A."/>
            <person name="Steindorff A."/>
            <person name="Ohm R."/>
            <person name="Martin F."/>
            <person name="Silar P."/>
            <person name="Natvig D."/>
            <person name="Lalanne C."/>
            <person name="Gautier V."/>
            <person name="Ament-Velasquez S.L."/>
            <person name="Kruys A."/>
            <person name="Hutchinson M.I."/>
            <person name="Powell A.J."/>
            <person name="Barry K."/>
            <person name="Miller A.N."/>
            <person name="Grigoriev I.V."/>
            <person name="Debuchy R."/>
            <person name="Gladieux P."/>
            <person name="Thoren M.H."/>
            <person name="Johannesson H."/>
        </authorList>
    </citation>
    <scope>NUCLEOTIDE SEQUENCE</scope>
    <source>
        <strain evidence="2">CBS 955.72</strain>
    </source>
</reference>